<evidence type="ECO:0000313" key="5">
    <source>
        <dbReference type="Proteomes" id="UP001372834"/>
    </source>
</evidence>
<reference evidence="3 5" key="1">
    <citation type="submission" date="2023-10" db="EMBL/GenBank/DDBJ databases">
        <title>Genomes of two closely related lineages of the louse Polyplax serrata with different host specificities.</title>
        <authorList>
            <person name="Martinu J."/>
            <person name="Tarabai H."/>
            <person name="Stefka J."/>
            <person name="Hypsa V."/>
        </authorList>
    </citation>
    <scope>NUCLEOTIDE SEQUENCE [LARGE SCALE GENOMIC DNA]</scope>
    <source>
        <strain evidence="2">98ZLc_SE</strain>
        <strain evidence="3">HR10_N</strain>
    </source>
</reference>
<dbReference type="Proteomes" id="UP001359485">
    <property type="component" value="Unassembled WGS sequence"/>
</dbReference>
<evidence type="ECO:0000313" key="3">
    <source>
        <dbReference type="EMBL" id="KAK6643390.1"/>
    </source>
</evidence>
<feature type="region of interest" description="Disordered" evidence="1">
    <location>
        <begin position="1"/>
        <end position="39"/>
    </location>
</feature>
<dbReference type="AlphaFoldDB" id="A0AAN8XMN3"/>
<organism evidence="3 5">
    <name type="scientific">Polyplax serrata</name>
    <name type="common">Common mouse louse</name>
    <dbReference type="NCBI Taxonomy" id="468196"/>
    <lineage>
        <taxon>Eukaryota</taxon>
        <taxon>Metazoa</taxon>
        <taxon>Ecdysozoa</taxon>
        <taxon>Arthropoda</taxon>
        <taxon>Hexapoda</taxon>
        <taxon>Insecta</taxon>
        <taxon>Pterygota</taxon>
        <taxon>Neoptera</taxon>
        <taxon>Paraneoptera</taxon>
        <taxon>Psocodea</taxon>
        <taxon>Troctomorpha</taxon>
        <taxon>Phthiraptera</taxon>
        <taxon>Anoplura</taxon>
        <taxon>Polyplacidae</taxon>
        <taxon>Polyplax</taxon>
    </lineage>
</organism>
<dbReference type="Proteomes" id="UP001372834">
    <property type="component" value="Unassembled WGS sequence"/>
</dbReference>
<accession>A0AAN8XMN3</accession>
<dbReference type="EMBL" id="JAWJWE010000002">
    <property type="protein sequence ID" value="KAK6643390.1"/>
    <property type="molecule type" value="Genomic_DNA"/>
</dbReference>
<gene>
    <name evidence="3" type="ORF">RUM43_004895</name>
    <name evidence="2" type="ORF">RUM44_010671</name>
</gene>
<evidence type="ECO:0000313" key="2">
    <source>
        <dbReference type="EMBL" id="KAK6623815.1"/>
    </source>
</evidence>
<comment type="caution">
    <text evidence="3">The sequence shown here is derived from an EMBL/GenBank/DDBJ whole genome shotgun (WGS) entry which is preliminary data.</text>
</comment>
<name>A0AAN8XMN3_POLSC</name>
<sequence>MSETCRSCYPDANNNSTNCYRGQGAQGKGGYTGATPPIPPRKVQVTAKILFGSVSAITTMKNQEKSAKRNSQ</sequence>
<protein>
    <submittedName>
        <fullName evidence="3">Uncharacterized protein</fullName>
    </submittedName>
</protein>
<proteinExistence type="predicted"/>
<dbReference type="EMBL" id="JAWJWF010000046">
    <property type="protein sequence ID" value="KAK6623815.1"/>
    <property type="molecule type" value="Genomic_DNA"/>
</dbReference>
<evidence type="ECO:0000256" key="1">
    <source>
        <dbReference type="SAM" id="MobiDB-lite"/>
    </source>
</evidence>
<evidence type="ECO:0000313" key="4">
    <source>
        <dbReference type="Proteomes" id="UP001359485"/>
    </source>
</evidence>
<keyword evidence="4" id="KW-1185">Reference proteome</keyword>